<name>A0A7L3BCU4_9AVES</name>
<dbReference type="SMART" id="SM00364">
    <property type="entry name" value="LRR_BAC"/>
    <property type="match status" value="4"/>
</dbReference>
<dbReference type="AlphaFoldDB" id="A0A7L3BCU4"/>
<dbReference type="InterPro" id="IPR001611">
    <property type="entry name" value="Leu-rich_rpt"/>
</dbReference>
<keyword evidence="3" id="KW-0677">Repeat</keyword>
<dbReference type="FunFam" id="3.80.10.10:FF:001164">
    <property type="entry name" value="GH01279p"/>
    <property type="match status" value="1"/>
</dbReference>
<protein>
    <submittedName>
        <fullName evidence="8">GPV protein</fullName>
    </submittedName>
</protein>
<dbReference type="InterPro" id="IPR032675">
    <property type="entry name" value="LRR_dom_sf"/>
</dbReference>
<evidence type="ECO:0000256" key="4">
    <source>
        <dbReference type="ARBA" id="ARBA00023180"/>
    </source>
</evidence>
<keyword evidence="9" id="KW-1185">Reference proteome</keyword>
<dbReference type="InterPro" id="IPR003591">
    <property type="entry name" value="Leu-rich_rpt_typical-subtyp"/>
</dbReference>
<keyword evidence="5" id="KW-0472">Membrane</keyword>
<dbReference type="Proteomes" id="UP000536260">
    <property type="component" value="Unassembled WGS sequence"/>
</dbReference>
<dbReference type="SUPFAM" id="SSF52058">
    <property type="entry name" value="L domain-like"/>
    <property type="match status" value="2"/>
</dbReference>
<keyword evidence="5" id="KW-0812">Transmembrane</keyword>
<keyword evidence="4" id="KW-0325">Glycoprotein</keyword>
<evidence type="ECO:0000256" key="3">
    <source>
        <dbReference type="ARBA" id="ARBA00022737"/>
    </source>
</evidence>
<feature type="chain" id="PRO_5029705337" evidence="6">
    <location>
        <begin position="19"/>
        <end position="641"/>
    </location>
</feature>
<keyword evidence="5" id="KW-1133">Transmembrane helix</keyword>
<evidence type="ECO:0000256" key="1">
    <source>
        <dbReference type="ARBA" id="ARBA00022614"/>
    </source>
</evidence>
<accession>A0A7L3BCU4</accession>
<comment type="caution">
    <text evidence="8">The sequence shown here is derived from an EMBL/GenBank/DDBJ whole genome shotgun (WGS) entry which is preliminary data.</text>
</comment>
<evidence type="ECO:0000313" key="8">
    <source>
        <dbReference type="EMBL" id="NXT29144.1"/>
    </source>
</evidence>
<feature type="non-terminal residue" evidence="8">
    <location>
        <position position="1"/>
    </location>
</feature>
<reference evidence="8 9" key="1">
    <citation type="submission" date="2019-09" db="EMBL/GenBank/DDBJ databases">
        <title>Bird 10,000 Genomes (B10K) Project - Family phase.</title>
        <authorList>
            <person name="Zhang G."/>
        </authorList>
    </citation>
    <scope>NUCLEOTIDE SEQUENCE [LARGE SCALE GENOMIC DNA]</scope>
    <source>
        <strain evidence="8">B10K-DU-003-42</strain>
        <tissue evidence="8">Mixed tissue sample</tissue>
    </source>
</reference>
<feature type="transmembrane region" description="Helical" evidence="5">
    <location>
        <begin position="592"/>
        <end position="616"/>
    </location>
</feature>
<dbReference type="InterPro" id="IPR000483">
    <property type="entry name" value="Cys-rich_flank_reg_C"/>
</dbReference>
<evidence type="ECO:0000259" key="7">
    <source>
        <dbReference type="SMART" id="SM00082"/>
    </source>
</evidence>
<dbReference type="PANTHER" id="PTHR24369">
    <property type="entry name" value="ANTIGEN BSP, PUTATIVE-RELATED"/>
    <property type="match status" value="1"/>
</dbReference>
<feature type="signal peptide" evidence="6">
    <location>
        <begin position="1"/>
        <end position="18"/>
    </location>
</feature>
<dbReference type="Gene3D" id="3.80.10.10">
    <property type="entry name" value="Ribonuclease Inhibitor"/>
    <property type="match status" value="3"/>
</dbReference>
<gene>
    <name evidence="8" type="primary">Gp5</name>
    <name evidence="8" type="ORF">SYRPAR_R08991</name>
</gene>
<keyword evidence="1" id="KW-0433">Leucine-rich repeat</keyword>
<dbReference type="InterPro" id="IPR050541">
    <property type="entry name" value="LRR_TM_domain-containing"/>
</dbReference>
<feature type="non-terminal residue" evidence="8">
    <location>
        <position position="641"/>
    </location>
</feature>
<dbReference type="EMBL" id="VZTO01025607">
    <property type="protein sequence ID" value="NXT29144.1"/>
    <property type="molecule type" value="Genomic_DNA"/>
</dbReference>
<dbReference type="Pfam" id="PF00560">
    <property type="entry name" value="LRR_1"/>
    <property type="match status" value="1"/>
</dbReference>
<feature type="domain" description="LRRCT" evidence="7">
    <location>
        <begin position="420"/>
        <end position="472"/>
    </location>
</feature>
<evidence type="ECO:0000313" key="9">
    <source>
        <dbReference type="Proteomes" id="UP000536260"/>
    </source>
</evidence>
<dbReference type="GO" id="GO:0005886">
    <property type="term" value="C:plasma membrane"/>
    <property type="evidence" value="ECO:0007669"/>
    <property type="project" value="TreeGrafter"/>
</dbReference>
<evidence type="ECO:0000256" key="5">
    <source>
        <dbReference type="SAM" id="Phobius"/>
    </source>
</evidence>
<dbReference type="PANTHER" id="PTHR24369:SF214">
    <property type="entry name" value="GLYCOPROTEIN V PLATELET"/>
    <property type="match status" value="1"/>
</dbReference>
<evidence type="ECO:0000256" key="6">
    <source>
        <dbReference type="SAM" id="SignalP"/>
    </source>
</evidence>
<dbReference type="FunFam" id="3.80.10.10:FF:000770">
    <property type="entry name" value="Uncharacterized protein"/>
    <property type="match status" value="1"/>
</dbReference>
<proteinExistence type="predicted"/>
<dbReference type="SMART" id="SM00369">
    <property type="entry name" value="LRR_TYP"/>
    <property type="match status" value="14"/>
</dbReference>
<evidence type="ECO:0000256" key="2">
    <source>
        <dbReference type="ARBA" id="ARBA00022729"/>
    </source>
</evidence>
<keyword evidence="2 6" id="KW-0732">Signal</keyword>
<sequence>MLVFRLSVVIKLFFQLDASVCPEKCDCSSKNAIHCSGPHIEELESLNLPCNMTEIHVTHTNVTHLQDVFSRMVELQHLILSSNNISLISPVAFKGLRRLKALKLLDNKLSELPPEVFDDMIELQQLIMENNRLKSIEENLFDKLTSLEELFLNKNQLTALPSGVLKKLAKLKVLNLSRNSLAALPRNIFSALTRLEKLMLYFNRLSSIESGMFDSLKELLELFLHCNNIQSIAPDAFHCLHKLRTLTLSRNKLEALPPGLFLHLHDLSKLTLYRNPLKSLPEVLFGEMRHLGSLWLYHTKLSTIPDFVFSNLTNLELLVLSFNPELSVLPQNVFRGLNELRGLSLHTNNISSLPEGIFLSLQKLQNISLFDSRLEALPRNLFHNLRHLQKVYLNSTKLRSLPGDFFTALPKLQEVFLSENPWKCDCQILGFQEWLQKSMEIVKNVPSLKCDSPLALQNISLVALTDDHLKCLPSTASTDPMFSSASSQASTSLVTEHLPSSWETTVTVVSDMDTSTLTSIPLAAPGFIYSHVGDVGRPRFHFSDVPTQTSPTVVVETTSLRGTDLTTLAWWDELPARRSAKPYFNTRIAYCQLFLCLHSLILALQTVTMVLGLYVMGKTRQLLHSRNTPVQPVVLIKFLRR</sequence>
<dbReference type="Pfam" id="PF13855">
    <property type="entry name" value="LRR_8"/>
    <property type="match status" value="3"/>
</dbReference>
<dbReference type="PROSITE" id="PS51450">
    <property type="entry name" value="LRR"/>
    <property type="match status" value="4"/>
</dbReference>
<organism evidence="8 9">
    <name type="scientific">Syrrhaptes paradoxus</name>
    <name type="common">Pallas's sandgrouse</name>
    <dbReference type="NCBI Taxonomy" id="302527"/>
    <lineage>
        <taxon>Eukaryota</taxon>
        <taxon>Metazoa</taxon>
        <taxon>Chordata</taxon>
        <taxon>Craniata</taxon>
        <taxon>Vertebrata</taxon>
        <taxon>Euteleostomi</taxon>
        <taxon>Archelosauria</taxon>
        <taxon>Archosauria</taxon>
        <taxon>Dinosauria</taxon>
        <taxon>Saurischia</taxon>
        <taxon>Theropoda</taxon>
        <taxon>Coelurosauria</taxon>
        <taxon>Aves</taxon>
        <taxon>Neognathae</taxon>
        <taxon>Neoaves</taxon>
        <taxon>Columbimorphae</taxon>
        <taxon>Pterocliformes</taxon>
        <taxon>Pteroclidae</taxon>
        <taxon>Syrrhaptes</taxon>
    </lineage>
</organism>
<dbReference type="SMART" id="SM00082">
    <property type="entry name" value="LRRCT"/>
    <property type="match status" value="1"/>
</dbReference>